<reference evidence="3" key="1">
    <citation type="submission" date="2022-10" db="EMBL/GenBank/DDBJ databases">
        <title>Determination and structural analysis of whole genome sequence of Sarocladium strictum F4-1.</title>
        <authorList>
            <person name="Hu L."/>
            <person name="Jiang Y."/>
        </authorList>
    </citation>
    <scope>NUCLEOTIDE SEQUENCE</scope>
    <source>
        <strain evidence="3">F4-1</strain>
    </source>
</reference>
<evidence type="ECO:0000256" key="1">
    <source>
        <dbReference type="SAM" id="MobiDB-lite"/>
    </source>
</evidence>
<evidence type="ECO:0000313" key="4">
    <source>
        <dbReference type="Proteomes" id="UP001175261"/>
    </source>
</evidence>
<evidence type="ECO:0000313" key="3">
    <source>
        <dbReference type="EMBL" id="KAK0385352.1"/>
    </source>
</evidence>
<keyword evidence="2" id="KW-0472">Membrane</keyword>
<organism evidence="3 4">
    <name type="scientific">Sarocladium strictum</name>
    <name type="common">Black bundle disease fungus</name>
    <name type="synonym">Acremonium strictum</name>
    <dbReference type="NCBI Taxonomy" id="5046"/>
    <lineage>
        <taxon>Eukaryota</taxon>
        <taxon>Fungi</taxon>
        <taxon>Dikarya</taxon>
        <taxon>Ascomycota</taxon>
        <taxon>Pezizomycotina</taxon>
        <taxon>Sordariomycetes</taxon>
        <taxon>Hypocreomycetidae</taxon>
        <taxon>Hypocreales</taxon>
        <taxon>Sarocladiaceae</taxon>
        <taxon>Sarocladium</taxon>
    </lineage>
</organism>
<keyword evidence="2" id="KW-1133">Transmembrane helix</keyword>
<gene>
    <name evidence="3" type="ORF">NLU13_7828</name>
</gene>
<feature type="region of interest" description="Disordered" evidence="1">
    <location>
        <begin position="68"/>
        <end position="117"/>
    </location>
</feature>
<comment type="caution">
    <text evidence="3">The sequence shown here is derived from an EMBL/GenBank/DDBJ whole genome shotgun (WGS) entry which is preliminary data.</text>
</comment>
<protein>
    <submittedName>
        <fullName evidence="3">Uncharacterized protein</fullName>
    </submittedName>
</protein>
<dbReference type="Proteomes" id="UP001175261">
    <property type="component" value="Unassembled WGS sequence"/>
</dbReference>
<accession>A0AA39L5Y6</accession>
<feature type="transmembrane region" description="Helical" evidence="2">
    <location>
        <begin position="26"/>
        <end position="47"/>
    </location>
</feature>
<keyword evidence="4" id="KW-1185">Reference proteome</keyword>
<keyword evidence="2" id="KW-0812">Transmembrane</keyword>
<sequence length="117" mass="13029">MADTASSLAHALQRRELPSGNSPVKWIVGGSIVGAIIVAVLGWAFFLHFHRRKAERLEHQKDLQELDDYGLAENSRGDDEPVWPQRDQSSMRGAGARIMRQPDGQQEPQPKAQGPMM</sequence>
<name>A0AA39L5Y6_SARSR</name>
<dbReference type="AlphaFoldDB" id="A0AA39L5Y6"/>
<dbReference type="EMBL" id="JAPDFR010000007">
    <property type="protein sequence ID" value="KAK0385352.1"/>
    <property type="molecule type" value="Genomic_DNA"/>
</dbReference>
<evidence type="ECO:0000256" key="2">
    <source>
        <dbReference type="SAM" id="Phobius"/>
    </source>
</evidence>
<proteinExistence type="predicted"/>